<dbReference type="AlphaFoldDB" id="B3Q3U1"/>
<dbReference type="KEGG" id="rec:RHECIAT_PC0000881"/>
<dbReference type="Proteomes" id="UP000008817">
    <property type="component" value="Plasmid pC"/>
</dbReference>
<organism evidence="1 2">
    <name type="scientific">Rhizobium etli (strain CIAT 652)</name>
    <dbReference type="NCBI Taxonomy" id="491916"/>
    <lineage>
        <taxon>Bacteria</taxon>
        <taxon>Pseudomonadati</taxon>
        <taxon>Pseudomonadota</taxon>
        <taxon>Alphaproteobacteria</taxon>
        <taxon>Hyphomicrobiales</taxon>
        <taxon>Rhizobiaceae</taxon>
        <taxon>Rhizobium/Agrobacterium group</taxon>
        <taxon>Rhizobium</taxon>
    </lineage>
</organism>
<dbReference type="eggNOG" id="ENOG50300EV">
    <property type="taxonomic scope" value="Bacteria"/>
</dbReference>
<dbReference type="Gene3D" id="3.30.310.50">
    <property type="entry name" value="Alpha-D-phosphohexomutase, C-terminal domain"/>
    <property type="match status" value="1"/>
</dbReference>
<dbReference type="HOGENOM" id="CLU_166851_0_0_5"/>
<reference evidence="1 2" key="1">
    <citation type="submission" date="2008-04" db="EMBL/GenBank/DDBJ databases">
        <title>Genome diversity and DNA divergence of Rhizobium etli.</title>
        <authorList>
            <person name="Gonzalez V."/>
            <person name="Acosta J.L."/>
            <person name="Santamaria R.I."/>
            <person name="Bustos P."/>
            <person name="Hernandez-Gonzalez I.L."/>
            <person name="Fernandez J.L."/>
            <person name="Diaz R."/>
            <person name="Flores M."/>
            <person name="Mora J."/>
            <person name="Palacios R."/>
            <person name="Davila G."/>
        </authorList>
    </citation>
    <scope>NUCLEOTIDE SEQUENCE [LARGE SCALE GENOMIC DNA]</scope>
    <source>
        <strain evidence="2">CIAT 652</strain>
        <plasmid evidence="2">Plasmid pC</plasmid>
    </source>
</reference>
<keyword evidence="1" id="KW-0614">Plasmid</keyword>
<evidence type="ECO:0000313" key="1">
    <source>
        <dbReference type="EMBL" id="ACE94951.1"/>
    </source>
</evidence>
<name>B3Q3U1_RHIE6</name>
<geneLocation type="plasmid" evidence="1 2">
    <name>pC</name>
</geneLocation>
<proteinExistence type="predicted"/>
<protein>
    <submittedName>
        <fullName evidence="1">Uncharacterized protein</fullName>
    </submittedName>
</protein>
<accession>B3Q3U1</accession>
<dbReference type="EMBL" id="CP001077">
    <property type="protein sequence ID" value="ACE94951.1"/>
    <property type="molecule type" value="Genomic_DNA"/>
</dbReference>
<evidence type="ECO:0000313" key="2">
    <source>
        <dbReference type="Proteomes" id="UP000008817"/>
    </source>
</evidence>
<sequence length="119" mass="13255">MHKYVSEAFVQIAHAGRVAEKLCALSTDYCRSIDVKGADKVLDFDDARAILRPSDEGLYFRVEAEDSMTFHGIRTLLQGSLSTIMTFQDETVEWYAADGAPFGVRQGHLQGGQRRAGER</sequence>
<gene>
    <name evidence="1" type="ordered locus">RHECIAT_PC0000881</name>
</gene>